<accession>A0AC58SHH2</accession>
<evidence type="ECO:0000313" key="2">
    <source>
        <dbReference type="RefSeq" id="XP_075084418.1"/>
    </source>
</evidence>
<dbReference type="RefSeq" id="XP_075084418.1">
    <property type="nucleotide sequence ID" value="XM_075228317.1"/>
</dbReference>
<keyword evidence="1" id="KW-1185">Reference proteome</keyword>
<sequence length="354" mass="40235">MQEVVKKEIIKLLAAIIIYPISDSPWKELFHFMVTEGIILGHKITTKGIEVDKAKINHIAGLPPPTTVKGIKSFLGYAGDCVKAFETLTERLSTALVVVSSNWNQPFEVMCDASDTTIGAVFISRTTWLESGYRKISLTSKEKSLYLMQNNIIRKCVPEEDMNKILHHYHDGEIEGHYAANRTAFKVLEAGFFWPTLFKDARAYVAQCDRCQKICNITKRDEMPLQSVQRVIISGQGTHFINRQFSALLSKYNVTHKIGTPYHAQTQGQVDVSNRELKRILEKTVGISRKDWALKLDNALWAYRMAFKMPIGTSPDRLVFEKACHLPVELEHKAFWALKALNFDLTSAGKKRFI</sequence>
<reference evidence="1" key="1">
    <citation type="journal article" date="2014" name="Nat. Commun.">
        <title>The tobacco genome sequence and its comparison with those of tomato and potato.</title>
        <authorList>
            <person name="Sierro N."/>
            <person name="Battey J.N."/>
            <person name="Ouadi S."/>
            <person name="Bakaher N."/>
            <person name="Bovet L."/>
            <person name="Willig A."/>
            <person name="Goepfert S."/>
            <person name="Peitsch M.C."/>
            <person name="Ivanov N.V."/>
        </authorList>
    </citation>
    <scope>NUCLEOTIDE SEQUENCE [LARGE SCALE GENOMIC DNA]</scope>
</reference>
<proteinExistence type="predicted"/>
<reference evidence="2" key="2">
    <citation type="submission" date="2025-08" db="UniProtKB">
        <authorList>
            <consortium name="RefSeq"/>
        </authorList>
    </citation>
    <scope>IDENTIFICATION</scope>
    <source>
        <tissue evidence="2">Leaf</tissue>
    </source>
</reference>
<gene>
    <name evidence="2" type="primary">LOC142167894</name>
</gene>
<organism evidence="1 2">
    <name type="scientific">Nicotiana tabacum</name>
    <name type="common">Common tobacco</name>
    <dbReference type="NCBI Taxonomy" id="4097"/>
    <lineage>
        <taxon>Eukaryota</taxon>
        <taxon>Viridiplantae</taxon>
        <taxon>Streptophyta</taxon>
        <taxon>Embryophyta</taxon>
        <taxon>Tracheophyta</taxon>
        <taxon>Spermatophyta</taxon>
        <taxon>Magnoliopsida</taxon>
        <taxon>eudicotyledons</taxon>
        <taxon>Gunneridae</taxon>
        <taxon>Pentapetalae</taxon>
        <taxon>asterids</taxon>
        <taxon>lamiids</taxon>
        <taxon>Solanales</taxon>
        <taxon>Solanaceae</taxon>
        <taxon>Nicotianoideae</taxon>
        <taxon>Nicotianeae</taxon>
        <taxon>Nicotiana</taxon>
    </lineage>
</organism>
<dbReference type="Proteomes" id="UP000790787">
    <property type="component" value="Chromosome 2"/>
</dbReference>
<name>A0AC58SHH2_TOBAC</name>
<protein>
    <submittedName>
        <fullName evidence="2">Uncharacterized protein LOC142167894</fullName>
    </submittedName>
</protein>
<evidence type="ECO:0000313" key="1">
    <source>
        <dbReference type="Proteomes" id="UP000790787"/>
    </source>
</evidence>